<dbReference type="PANTHER" id="PTHR36156:SF2">
    <property type="entry name" value="CUPIN TYPE-2 DOMAIN-CONTAINING PROTEIN"/>
    <property type="match status" value="1"/>
</dbReference>
<dbReference type="STRING" id="1328760.A0A165HV18"/>
<organism evidence="2 3">
    <name type="scientific">Xylona heveae (strain CBS 132557 / TC161)</name>
    <dbReference type="NCBI Taxonomy" id="1328760"/>
    <lineage>
        <taxon>Eukaryota</taxon>
        <taxon>Fungi</taxon>
        <taxon>Dikarya</taxon>
        <taxon>Ascomycota</taxon>
        <taxon>Pezizomycotina</taxon>
        <taxon>Xylonomycetes</taxon>
        <taxon>Xylonales</taxon>
        <taxon>Xylonaceae</taxon>
        <taxon>Xylona</taxon>
    </lineage>
</organism>
<dbReference type="Pfam" id="PF07883">
    <property type="entry name" value="Cupin_2"/>
    <property type="match status" value="1"/>
</dbReference>
<sequence length="170" mass="18325">MASPLPPPRLVATAHDAAGTSIIASDAPLQTFSPFGPKGSAFAVIHSAPSVPVSNTDLQAPQQNTLPRVPPQGVIFTTADIPPHGGESPIHRTQSMDYSVVLAGEITMILDSGEERVIKAGELILQRGTMHRWRNNSNEWCRILFVMVGSEKIVLEDGRVLEETNMPPRA</sequence>
<dbReference type="GeneID" id="28896018"/>
<keyword evidence="3" id="KW-1185">Reference proteome</keyword>
<proteinExistence type="predicted"/>
<dbReference type="PANTHER" id="PTHR36156">
    <property type="entry name" value="SLR2101 PROTEIN"/>
    <property type="match status" value="1"/>
</dbReference>
<reference evidence="2 3" key="1">
    <citation type="journal article" date="2016" name="Fungal Biol.">
        <title>The genome of Xylona heveae provides a window into fungal endophytism.</title>
        <authorList>
            <person name="Gazis R."/>
            <person name="Kuo A."/>
            <person name="Riley R."/>
            <person name="LaButti K."/>
            <person name="Lipzen A."/>
            <person name="Lin J."/>
            <person name="Amirebrahimi M."/>
            <person name="Hesse C.N."/>
            <person name="Spatafora J.W."/>
            <person name="Henrissat B."/>
            <person name="Hainaut M."/>
            <person name="Grigoriev I.V."/>
            <person name="Hibbett D.S."/>
        </authorList>
    </citation>
    <scope>NUCLEOTIDE SEQUENCE [LARGE SCALE GENOMIC DNA]</scope>
    <source>
        <strain evidence="2 3">TC161</strain>
    </source>
</reference>
<dbReference type="SUPFAM" id="SSF51182">
    <property type="entry name" value="RmlC-like cupins"/>
    <property type="match status" value="1"/>
</dbReference>
<evidence type="ECO:0000313" key="3">
    <source>
        <dbReference type="Proteomes" id="UP000076632"/>
    </source>
</evidence>
<dbReference type="AlphaFoldDB" id="A0A165HV18"/>
<dbReference type="InterPro" id="IPR013096">
    <property type="entry name" value="Cupin_2"/>
</dbReference>
<accession>A0A165HV18</accession>
<dbReference type="OrthoDB" id="5840532at2759"/>
<name>A0A165HV18_XYLHT</name>
<evidence type="ECO:0000259" key="1">
    <source>
        <dbReference type="Pfam" id="PF07883"/>
    </source>
</evidence>
<dbReference type="InterPro" id="IPR014710">
    <property type="entry name" value="RmlC-like_jellyroll"/>
</dbReference>
<dbReference type="EMBL" id="KV407456">
    <property type="protein sequence ID" value="KZF23960.1"/>
    <property type="molecule type" value="Genomic_DNA"/>
</dbReference>
<dbReference type="RefSeq" id="XP_018189515.1">
    <property type="nucleotide sequence ID" value="XM_018330881.1"/>
</dbReference>
<protein>
    <recommendedName>
        <fullName evidence="1">Cupin type-2 domain-containing protein</fullName>
    </recommendedName>
</protein>
<dbReference type="InterPro" id="IPR011051">
    <property type="entry name" value="RmlC_Cupin_sf"/>
</dbReference>
<dbReference type="OMA" id="FGVIQIH"/>
<dbReference type="InterPro" id="IPR047142">
    <property type="entry name" value="OryJ/VirC-like"/>
</dbReference>
<gene>
    <name evidence="2" type="ORF">L228DRAFT_236940</name>
</gene>
<dbReference type="InParanoid" id="A0A165HV18"/>
<evidence type="ECO:0000313" key="2">
    <source>
        <dbReference type="EMBL" id="KZF23960.1"/>
    </source>
</evidence>
<feature type="domain" description="Cupin type-2" evidence="1">
    <location>
        <begin position="80"/>
        <end position="146"/>
    </location>
</feature>
<dbReference type="Proteomes" id="UP000076632">
    <property type="component" value="Unassembled WGS sequence"/>
</dbReference>
<dbReference type="CDD" id="cd02231">
    <property type="entry name" value="cupin_BLL6423-like"/>
    <property type="match status" value="1"/>
</dbReference>
<dbReference type="Gene3D" id="2.60.120.10">
    <property type="entry name" value="Jelly Rolls"/>
    <property type="match status" value="1"/>
</dbReference>